<comment type="catalytic activity">
    <reaction evidence="6">
        <text>a 2'-deoxyadenosine in DNA + S-adenosyl-L-methionine = an N(6)-methyl-2'-deoxyadenosine in DNA + S-adenosyl-L-homocysteine + H(+)</text>
        <dbReference type="Rhea" id="RHEA:15197"/>
        <dbReference type="Rhea" id="RHEA-COMP:12418"/>
        <dbReference type="Rhea" id="RHEA-COMP:12419"/>
        <dbReference type="ChEBI" id="CHEBI:15378"/>
        <dbReference type="ChEBI" id="CHEBI:57856"/>
        <dbReference type="ChEBI" id="CHEBI:59789"/>
        <dbReference type="ChEBI" id="CHEBI:90615"/>
        <dbReference type="ChEBI" id="CHEBI:90616"/>
        <dbReference type="EC" id="2.1.1.72"/>
    </reaction>
</comment>
<dbReference type="InterPro" id="IPR029063">
    <property type="entry name" value="SAM-dependent_MTases_sf"/>
</dbReference>
<dbReference type="Proteomes" id="UP001447516">
    <property type="component" value="Unassembled WGS sequence"/>
</dbReference>
<accession>A0ABV0ARG5</accession>
<keyword evidence="3 7" id="KW-0489">Methyltransferase</keyword>
<keyword evidence="8" id="KW-1185">Reference proteome</keyword>
<evidence type="ECO:0000256" key="2">
    <source>
        <dbReference type="ARBA" id="ARBA00011900"/>
    </source>
</evidence>
<reference evidence="7 8" key="1">
    <citation type="submission" date="2024-05" db="EMBL/GenBank/DDBJ databases">
        <title>Microbispora sp.ZYX-F-249.</title>
        <authorList>
            <person name="Xie H."/>
        </authorList>
    </citation>
    <scope>NUCLEOTIDE SEQUENCE [LARGE SCALE GENOMIC DNA]</scope>
    <source>
        <strain evidence="7 8">ZYX-F-249</strain>
    </source>
</reference>
<proteinExistence type="inferred from homology"/>
<dbReference type="GO" id="GO:0032259">
    <property type="term" value="P:methylation"/>
    <property type="evidence" value="ECO:0007669"/>
    <property type="project" value="UniProtKB-KW"/>
</dbReference>
<gene>
    <name evidence="7" type="ORF">AAH991_20130</name>
</gene>
<evidence type="ECO:0000313" key="8">
    <source>
        <dbReference type="Proteomes" id="UP001447516"/>
    </source>
</evidence>
<sequence length="298" mass="34044">MRYFYISPLRYPGGKAALADFFAEIISSQGTRITTFVEPFAGGAGAALRLLYTGRIKQLLLNDANPGIAAFWRSVFWHTDELNERLRSCELSIDAWHHYRAVYDDPLSSEIELAFATLYLNRTNRSGILGARPIGGLRQDGKWKIDARFNRQDLIDRITILGQYRDRVQVSQSDALEFLESTPTRSSFFYVDPPYLGQGDELYLNTLQWADHLRLANILHRRHRRWVVTYDADPRIPSILYPGLRCAEFSIKHTAARQQIGSEYAVFSDKLTVDSIKLLSRGYSAWLSDRADRDAAVS</sequence>
<evidence type="ECO:0000256" key="3">
    <source>
        <dbReference type="ARBA" id="ARBA00022603"/>
    </source>
</evidence>
<dbReference type="EMBL" id="JBDJAW010000016">
    <property type="protein sequence ID" value="MEN3537432.1"/>
    <property type="molecule type" value="Genomic_DNA"/>
</dbReference>
<evidence type="ECO:0000256" key="5">
    <source>
        <dbReference type="ARBA" id="ARBA00022691"/>
    </source>
</evidence>
<dbReference type="SUPFAM" id="SSF53335">
    <property type="entry name" value="S-adenosyl-L-methionine-dependent methyltransferases"/>
    <property type="match status" value="1"/>
</dbReference>
<dbReference type="PANTHER" id="PTHR30481">
    <property type="entry name" value="DNA ADENINE METHYLASE"/>
    <property type="match status" value="1"/>
</dbReference>
<keyword evidence="5" id="KW-0949">S-adenosyl-L-methionine</keyword>
<comment type="similarity">
    <text evidence="1">Belongs to the N(4)/N(6)-methyltransferase family.</text>
</comment>
<evidence type="ECO:0000256" key="1">
    <source>
        <dbReference type="ARBA" id="ARBA00006594"/>
    </source>
</evidence>
<evidence type="ECO:0000313" key="7">
    <source>
        <dbReference type="EMBL" id="MEN3537432.1"/>
    </source>
</evidence>
<dbReference type="Gene3D" id="1.10.1020.10">
    <property type="entry name" value="Adenine-specific Methyltransferase, Domain 2"/>
    <property type="match status" value="1"/>
</dbReference>
<dbReference type="GO" id="GO:0008168">
    <property type="term" value="F:methyltransferase activity"/>
    <property type="evidence" value="ECO:0007669"/>
    <property type="project" value="UniProtKB-KW"/>
</dbReference>
<dbReference type="Pfam" id="PF02086">
    <property type="entry name" value="MethyltransfD12"/>
    <property type="match status" value="1"/>
</dbReference>
<evidence type="ECO:0000256" key="4">
    <source>
        <dbReference type="ARBA" id="ARBA00022679"/>
    </source>
</evidence>
<name>A0ABV0ARG5_9ACTN</name>
<dbReference type="InterPro" id="IPR012327">
    <property type="entry name" value="MeTrfase_D12"/>
</dbReference>
<dbReference type="PRINTS" id="PR00505">
    <property type="entry name" value="D12N6MTFRASE"/>
</dbReference>
<dbReference type="RefSeq" id="WP_346227405.1">
    <property type="nucleotide sequence ID" value="NZ_JBDJAW010000016.1"/>
</dbReference>
<organism evidence="7 8">
    <name type="scientific">Microbispora maris</name>
    <dbReference type="NCBI Taxonomy" id="3144104"/>
    <lineage>
        <taxon>Bacteria</taxon>
        <taxon>Bacillati</taxon>
        <taxon>Actinomycetota</taxon>
        <taxon>Actinomycetes</taxon>
        <taxon>Streptosporangiales</taxon>
        <taxon>Streptosporangiaceae</taxon>
        <taxon>Microbispora</taxon>
    </lineage>
</organism>
<keyword evidence="4" id="KW-0808">Transferase</keyword>
<dbReference type="Gene3D" id="3.40.50.150">
    <property type="entry name" value="Vaccinia Virus protein VP39"/>
    <property type="match status" value="1"/>
</dbReference>
<protein>
    <recommendedName>
        <fullName evidence="2">site-specific DNA-methyltransferase (adenine-specific)</fullName>
        <ecNumber evidence="2">2.1.1.72</ecNumber>
    </recommendedName>
</protein>
<evidence type="ECO:0000256" key="6">
    <source>
        <dbReference type="ARBA" id="ARBA00047942"/>
    </source>
</evidence>
<dbReference type="PANTHER" id="PTHR30481:SF2">
    <property type="entry name" value="SITE-SPECIFIC DNA-METHYLTRANSFERASE (ADENINE-SPECIFIC)"/>
    <property type="match status" value="1"/>
</dbReference>
<comment type="caution">
    <text evidence="7">The sequence shown here is derived from an EMBL/GenBank/DDBJ whole genome shotgun (WGS) entry which is preliminary data.</text>
</comment>
<dbReference type="InterPro" id="IPR023095">
    <property type="entry name" value="Ade_MeTrfase_dom_2"/>
</dbReference>
<dbReference type="EC" id="2.1.1.72" evidence="2"/>